<evidence type="ECO:0000256" key="1">
    <source>
        <dbReference type="ARBA" id="ARBA00008361"/>
    </source>
</evidence>
<keyword evidence="2 5" id="KW-0489">Methyltransferase</keyword>
<dbReference type="PANTHER" id="PTHR44942:SF4">
    <property type="entry name" value="METHYLTRANSFERASE TYPE 11 DOMAIN-CONTAINING PROTEIN"/>
    <property type="match status" value="1"/>
</dbReference>
<dbReference type="InterPro" id="IPR013216">
    <property type="entry name" value="Methyltransf_11"/>
</dbReference>
<proteinExistence type="inferred from homology"/>
<dbReference type="InterPro" id="IPR051052">
    <property type="entry name" value="Diverse_substrate_MTase"/>
</dbReference>
<dbReference type="SUPFAM" id="SSF53335">
    <property type="entry name" value="S-adenosyl-L-methionine-dependent methyltransferases"/>
    <property type="match status" value="1"/>
</dbReference>
<evidence type="ECO:0000256" key="3">
    <source>
        <dbReference type="ARBA" id="ARBA00022679"/>
    </source>
</evidence>
<evidence type="ECO:0000256" key="2">
    <source>
        <dbReference type="ARBA" id="ARBA00022603"/>
    </source>
</evidence>
<evidence type="ECO:0000259" key="4">
    <source>
        <dbReference type="Pfam" id="PF08241"/>
    </source>
</evidence>
<evidence type="ECO:0000313" key="6">
    <source>
        <dbReference type="Proteomes" id="UP000030664"/>
    </source>
</evidence>
<evidence type="ECO:0000313" key="5">
    <source>
        <dbReference type="EMBL" id="KHE73426.1"/>
    </source>
</evidence>
<dbReference type="Gene3D" id="3.40.50.150">
    <property type="entry name" value="Vaccinia Virus protein VP39"/>
    <property type="match status" value="1"/>
</dbReference>
<dbReference type="AlphaFoldDB" id="A0A0B0D669"/>
<reference evidence="5 6" key="1">
    <citation type="submission" date="2014-09" db="EMBL/GenBank/DDBJ databases">
        <title>High-quality draft genome sequence of Kocuria marina SO9-6, an actinobacterium isolated from a copper mine.</title>
        <authorList>
            <person name="Castro D.B."/>
            <person name="Pereira L.B."/>
            <person name="Silva M.V."/>
            <person name="Silva B.P."/>
            <person name="Zanardi B.R."/>
            <person name="Carlos C."/>
            <person name="Belgini D.R."/>
            <person name="Limache E.G."/>
            <person name="Lacerda G.V."/>
            <person name="Nery M.B."/>
            <person name="Gomes M.B."/>
            <person name="Souza S."/>
            <person name="Silva T.M."/>
            <person name="Rodrigues V.D."/>
            <person name="Paulino L.C."/>
            <person name="Vicentini R."/>
            <person name="Ferraz L.F."/>
            <person name="Ottoboni L.M."/>
        </authorList>
    </citation>
    <scope>NUCLEOTIDE SEQUENCE [LARGE SCALE GENOMIC DNA]</scope>
    <source>
        <strain evidence="5 6">SO9-6</strain>
    </source>
</reference>
<dbReference type="InterPro" id="IPR029063">
    <property type="entry name" value="SAM-dependent_MTases_sf"/>
</dbReference>
<comment type="similarity">
    <text evidence="1">Belongs to the methyltransferase superfamily.</text>
</comment>
<dbReference type="GO" id="GO:0032259">
    <property type="term" value="P:methylation"/>
    <property type="evidence" value="ECO:0007669"/>
    <property type="project" value="UniProtKB-KW"/>
</dbReference>
<dbReference type="eggNOG" id="COG2226">
    <property type="taxonomic scope" value="Bacteria"/>
</dbReference>
<accession>A0A0B0D669</accession>
<dbReference type="GO" id="GO:0008757">
    <property type="term" value="F:S-adenosylmethionine-dependent methyltransferase activity"/>
    <property type="evidence" value="ECO:0007669"/>
    <property type="project" value="InterPro"/>
</dbReference>
<dbReference type="STRING" id="223184.AS25_12985"/>
<sequence>MTRNWFEQGGGNYAAHRPDYPAELGAELARIAPRRGTAVDVGCGTGQLTGLLAEHFTHVIGVDPGEDQLAHAAPVRGVDYARGTAEDLPVADGRADLVTAAQAAHWFDLPAFYTQARRIAAPGAVLALISYGVVEVEPGLRERFERFYWREIGPFWPPERRLVETGYRDIDFPFPQVPVAALFIRRSWPLDAFLDYLGTWSAVRNAAESGHDDVLRHYAADLTEAWGEPSRPRDVVWPITVRAGRLDGESR</sequence>
<dbReference type="RefSeq" id="WP_035965665.1">
    <property type="nucleotide sequence ID" value="NZ_JROM01000058.1"/>
</dbReference>
<gene>
    <name evidence="5" type="ORF">AS25_12985</name>
</gene>
<keyword evidence="3 5" id="KW-0808">Transferase</keyword>
<organism evidence="5 6">
    <name type="scientific">Kocuria marina</name>
    <dbReference type="NCBI Taxonomy" id="223184"/>
    <lineage>
        <taxon>Bacteria</taxon>
        <taxon>Bacillati</taxon>
        <taxon>Actinomycetota</taxon>
        <taxon>Actinomycetes</taxon>
        <taxon>Micrococcales</taxon>
        <taxon>Micrococcaceae</taxon>
        <taxon>Kocuria</taxon>
    </lineage>
</organism>
<dbReference type="Pfam" id="PF08241">
    <property type="entry name" value="Methyltransf_11"/>
    <property type="match status" value="1"/>
</dbReference>
<comment type="caution">
    <text evidence="5">The sequence shown here is derived from an EMBL/GenBank/DDBJ whole genome shotgun (WGS) entry which is preliminary data.</text>
</comment>
<name>A0A0B0D669_9MICC</name>
<dbReference type="Proteomes" id="UP000030664">
    <property type="component" value="Unassembled WGS sequence"/>
</dbReference>
<dbReference type="EMBL" id="JROM01000058">
    <property type="protein sequence ID" value="KHE73426.1"/>
    <property type="molecule type" value="Genomic_DNA"/>
</dbReference>
<dbReference type="CDD" id="cd02440">
    <property type="entry name" value="AdoMet_MTases"/>
    <property type="match status" value="1"/>
</dbReference>
<dbReference type="PANTHER" id="PTHR44942">
    <property type="entry name" value="METHYLTRANSF_11 DOMAIN-CONTAINING PROTEIN"/>
    <property type="match status" value="1"/>
</dbReference>
<feature type="domain" description="Methyltransferase type 11" evidence="4">
    <location>
        <begin position="39"/>
        <end position="127"/>
    </location>
</feature>
<protein>
    <submittedName>
        <fullName evidence="5">SAM-dependent methyltransferase</fullName>
    </submittedName>
</protein>